<comment type="caution">
    <text evidence="1">The sequence shown here is derived from an EMBL/GenBank/DDBJ whole genome shotgun (WGS) entry which is preliminary data.</text>
</comment>
<dbReference type="AlphaFoldDB" id="A0A9P0WWI0"/>
<accession>A0A9P0WWI0</accession>
<proteinExistence type="predicted"/>
<organism evidence="1 2">
    <name type="scientific">Pieris brassicae</name>
    <name type="common">White butterfly</name>
    <name type="synonym">Large white butterfly</name>
    <dbReference type="NCBI Taxonomy" id="7116"/>
    <lineage>
        <taxon>Eukaryota</taxon>
        <taxon>Metazoa</taxon>
        <taxon>Ecdysozoa</taxon>
        <taxon>Arthropoda</taxon>
        <taxon>Hexapoda</taxon>
        <taxon>Insecta</taxon>
        <taxon>Pterygota</taxon>
        <taxon>Neoptera</taxon>
        <taxon>Endopterygota</taxon>
        <taxon>Lepidoptera</taxon>
        <taxon>Glossata</taxon>
        <taxon>Ditrysia</taxon>
        <taxon>Papilionoidea</taxon>
        <taxon>Pieridae</taxon>
        <taxon>Pierinae</taxon>
        <taxon>Pieris</taxon>
    </lineage>
</organism>
<protein>
    <submittedName>
        <fullName evidence="1">Uncharacterized protein</fullName>
    </submittedName>
</protein>
<evidence type="ECO:0000313" key="1">
    <source>
        <dbReference type="EMBL" id="CAH3862196.1"/>
    </source>
</evidence>
<dbReference type="Proteomes" id="UP001152562">
    <property type="component" value="Unassembled WGS sequence"/>
</dbReference>
<dbReference type="EMBL" id="CALOZG010000001">
    <property type="protein sequence ID" value="CAH3862196.1"/>
    <property type="molecule type" value="Genomic_DNA"/>
</dbReference>
<name>A0A9P0WWI0_PIEBR</name>
<keyword evidence="2" id="KW-1185">Reference proteome</keyword>
<evidence type="ECO:0000313" key="2">
    <source>
        <dbReference type="Proteomes" id="UP001152562"/>
    </source>
</evidence>
<sequence length="101" mass="11509">MDSNESKNTIPGVDSQLQRFSDALNSRFSKRTRGFCEPRYIWKKNSNGTILSALQSQIFREQRQASPVLLLNGGGRLAIDCLGPVRKLWPCYMYKLVGNDR</sequence>
<reference evidence="1" key="1">
    <citation type="submission" date="2022-05" db="EMBL/GenBank/DDBJ databases">
        <authorList>
            <person name="Okamura Y."/>
        </authorList>
    </citation>
    <scope>NUCLEOTIDE SEQUENCE</scope>
</reference>
<gene>
    <name evidence="1" type="ORF">PIBRA_LOCUS469</name>
</gene>